<dbReference type="Proteomes" id="UP001060215">
    <property type="component" value="Chromosome 9"/>
</dbReference>
<protein>
    <submittedName>
        <fullName evidence="1">Malate dehydrogenase, cytoplasmic</fullName>
    </submittedName>
</protein>
<dbReference type="EMBL" id="CM045766">
    <property type="protein sequence ID" value="KAI8004047.1"/>
    <property type="molecule type" value="Genomic_DNA"/>
</dbReference>
<comment type="caution">
    <text evidence="1">The sequence shown here is derived from an EMBL/GenBank/DDBJ whole genome shotgun (WGS) entry which is preliminary data.</text>
</comment>
<accession>A0ACC0GUA9</accession>
<proteinExistence type="predicted"/>
<evidence type="ECO:0000313" key="1">
    <source>
        <dbReference type="EMBL" id="KAI8004047.1"/>
    </source>
</evidence>
<sequence length="147" mass="16417">MEMKDVMSKNVSIYKAQASALEKHAGPNSKVLVVANPANTNALILKEFAPSISEKNITCLTRLDHNRALGQISKRIHVHVGDVKNAKNNVHHHCAAVRCIHHLSSEAIQCIICCKLWLKIDEFSREKMDATAKELMEEKSLAYSCLK</sequence>
<name>A0ACC0GUA9_9ERIC</name>
<evidence type="ECO:0000313" key="2">
    <source>
        <dbReference type="Proteomes" id="UP001060215"/>
    </source>
</evidence>
<organism evidence="1 2">
    <name type="scientific">Camellia lanceoleosa</name>
    <dbReference type="NCBI Taxonomy" id="1840588"/>
    <lineage>
        <taxon>Eukaryota</taxon>
        <taxon>Viridiplantae</taxon>
        <taxon>Streptophyta</taxon>
        <taxon>Embryophyta</taxon>
        <taxon>Tracheophyta</taxon>
        <taxon>Spermatophyta</taxon>
        <taxon>Magnoliopsida</taxon>
        <taxon>eudicotyledons</taxon>
        <taxon>Gunneridae</taxon>
        <taxon>Pentapetalae</taxon>
        <taxon>asterids</taxon>
        <taxon>Ericales</taxon>
        <taxon>Theaceae</taxon>
        <taxon>Camellia</taxon>
    </lineage>
</organism>
<reference evidence="1 2" key="1">
    <citation type="journal article" date="2022" name="Plant J.">
        <title>Chromosome-level genome of Camellia lanceoleosa provides a valuable resource for understanding genome evolution and self-incompatibility.</title>
        <authorList>
            <person name="Gong W."/>
            <person name="Xiao S."/>
            <person name="Wang L."/>
            <person name="Liao Z."/>
            <person name="Chang Y."/>
            <person name="Mo W."/>
            <person name="Hu G."/>
            <person name="Li W."/>
            <person name="Zhao G."/>
            <person name="Zhu H."/>
            <person name="Hu X."/>
            <person name="Ji K."/>
            <person name="Xiang X."/>
            <person name="Song Q."/>
            <person name="Yuan D."/>
            <person name="Jin S."/>
            <person name="Zhang L."/>
        </authorList>
    </citation>
    <scope>NUCLEOTIDE SEQUENCE [LARGE SCALE GENOMIC DNA]</scope>
    <source>
        <strain evidence="1">SQ_2022a</strain>
    </source>
</reference>
<gene>
    <name evidence="1" type="ORF">LOK49_LG08G02009</name>
</gene>
<keyword evidence="2" id="KW-1185">Reference proteome</keyword>